<feature type="transmembrane region" description="Helical" evidence="6">
    <location>
        <begin position="37"/>
        <end position="59"/>
    </location>
</feature>
<feature type="transmembrane region" description="Helical" evidence="6">
    <location>
        <begin position="182"/>
        <end position="202"/>
    </location>
</feature>
<dbReference type="InterPro" id="IPR051784">
    <property type="entry name" value="Nod_factor_ABC_transporter"/>
</dbReference>
<comment type="similarity">
    <text evidence="6">Belongs to the ABC-2 integral membrane protein family.</text>
</comment>
<dbReference type="EMBL" id="PVNH01000004">
    <property type="protein sequence ID" value="PRX48329.1"/>
    <property type="molecule type" value="Genomic_DNA"/>
</dbReference>
<evidence type="ECO:0000256" key="4">
    <source>
        <dbReference type="ARBA" id="ARBA00023136"/>
    </source>
</evidence>
<dbReference type="InterPro" id="IPR047817">
    <property type="entry name" value="ABC2_TM_bact-type"/>
</dbReference>
<keyword evidence="9" id="KW-1185">Reference proteome</keyword>
<feature type="transmembrane region" description="Helical" evidence="6">
    <location>
        <begin position="152"/>
        <end position="175"/>
    </location>
</feature>
<evidence type="ECO:0000256" key="6">
    <source>
        <dbReference type="RuleBase" id="RU361157"/>
    </source>
</evidence>
<evidence type="ECO:0000256" key="5">
    <source>
        <dbReference type="ARBA" id="ARBA00023251"/>
    </source>
</evidence>
<dbReference type="PANTHER" id="PTHR43229:SF2">
    <property type="entry name" value="NODULATION PROTEIN J"/>
    <property type="match status" value="1"/>
</dbReference>
<dbReference type="Proteomes" id="UP000238362">
    <property type="component" value="Unassembled WGS sequence"/>
</dbReference>
<dbReference type="GO" id="GO:0140359">
    <property type="term" value="F:ABC-type transporter activity"/>
    <property type="evidence" value="ECO:0007669"/>
    <property type="project" value="InterPro"/>
</dbReference>
<feature type="transmembrane region" description="Helical" evidence="6">
    <location>
        <begin position="113"/>
        <end position="140"/>
    </location>
</feature>
<dbReference type="AlphaFoldDB" id="A0A2T0LWI7"/>
<dbReference type="GO" id="GO:0043190">
    <property type="term" value="C:ATP-binding cassette (ABC) transporter complex"/>
    <property type="evidence" value="ECO:0007669"/>
    <property type="project" value="InterPro"/>
</dbReference>
<keyword evidence="5" id="KW-0046">Antibiotic resistance</keyword>
<dbReference type="RefSeq" id="WP_245900588.1">
    <property type="nucleotide sequence ID" value="NZ_PVNH01000004.1"/>
</dbReference>
<proteinExistence type="inferred from homology"/>
<keyword evidence="6" id="KW-1003">Cell membrane</keyword>
<evidence type="ECO:0000313" key="8">
    <source>
        <dbReference type="EMBL" id="PRX48329.1"/>
    </source>
</evidence>
<gene>
    <name evidence="8" type="ORF">B0I33_104145</name>
</gene>
<reference evidence="8 9" key="1">
    <citation type="submission" date="2018-03" db="EMBL/GenBank/DDBJ databases">
        <title>Genomic Encyclopedia of Type Strains, Phase III (KMG-III): the genomes of soil and plant-associated and newly described type strains.</title>
        <authorList>
            <person name="Whitman W."/>
        </authorList>
    </citation>
    <scope>NUCLEOTIDE SEQUENCE [LARGE SCALE GENOMIC DNA]</scope>
    <source>
        <strain evidence="8 9">CGMCC 4.7125</strain>
    </source>
</reference>
<evidence type="ECO:0000313" key="9">
    <source>
        <dbReference type="Proteomes" id="UP000238362"/>
    </source>
</evidence>
<protein>
    <recommendedName>
        <fullName evidence="6">Transport permease protein</fullName>
    </recommendedName>
</protein>
<accession>A0A2T0LWI7</accession>
<dbReference type="PIRSF" id="PIRSF006648">
    <property type="entry name" value="DrrB"/>
    <property type="match status" value="1"/>
</dbReference>
<organism evidence="8 9">
    <name type="scientific">Prauserella shujinwangii</name>
    <dbReference type="NCBI Taxonomy" id="1453103"/>
    <lineage>
        <taxon>Bacteria</taxon>
        <taxon>Bacillati</taxon>
        <taxon>Actinomycetota</taxon>
        <taxon>Actinomycetes</taxon>
        <taxon>Pseudonocardiales</taxon>
        <taxon>Pseudonocardiaceae</taxon>
        <taxon>Prauserella</taxon>
    </lineage>
</organism>
<evidence type="ECO:0000256" key="2">
    <source>
        <dbReference type="ARBA" id="ARBA00022692"/>
    </source>
</evidence>
<keyword evidence="6" id="KW-0813">Transport</keyword>
<comment type="caution">
    <text evidence="8">The sequence shown here is derived from an EMBL/GenBank/DDBJ whole genome shotgun (WGS) entry which is preliminary data.</text>
</comment>
<dbReference type="InterPro" id="IPR013525">
    <property type="entry name" value="ABC2_TM"/>
</dbReference>
<name>A0A2T0LWI7_9PSEU</name>
<feature type="domain" description="ABC transmembrane type-2" evidence="7">
    <location>
        <begin position="38"/>
        <end position="263"/>
    </location>
</feature>
<dbReference type="InterPro" id="IPR000412">
    <property type="entry name" value="ABC_2_transport"/>
</dbReference>
<feature type="transmembrane region" description="Helical" evidence="6">
    <location>
        <begin position="238"/>
        <end position="260"/>
    </location>
</feature>
<dbReference type="GO" id="GO:0046677">
    <property type="term" value="P:response to antibiotic"/>
    <property type="evidence" value="ECO:0007669"/>
    <property type="project" value="UniProtKB-KW"/>
</dbReference>
<keyword evidence="4 6" id="KW-0472">Membrane</keyword>
<comment type="subcellular location">
    <subcellularLocation>
        <location evidence="6">Cell membrane</location>
        <topology evidence="6">Multi-pass membrane protein</topology>
    </subcellularLocation>
    <subcellularLocation>
        <location evidence="1">Membrane</location>
        <topology evidence="1">Multi-pass membrane protein</topology>
    </subcellularLocation>
</comment>
<keyword evidence="3 6" id="KW-1133">Transmembrane helix</keyword>
<evidence type="ECO:0000256" key="1">
    <source>
        <dbReference type="ARBA" id="ARBA00004141"/>
    </source>
</evidence>
<sequence length="265" mass="28130">MSDLATSPAAVPGRAHSPVGDTLVMIRRAVRLSRRNIDALLTAVLLPAMIMLLFVYLFGGAIRTSTEYVNYALPGVLVLCTGFVSAQTAVAVTQDLQEGIVDRFRSMDIGGAAILAGHVAASVVRTVWAGVVMLAVALLIGFRPDANAFEWLAALGIVQLFVLAVSWLAAVFGLLSRTPEGANGFAFFLMFLPYPSSAFVPIETMPGWLRPIAEHQPVTPVIETLRGLLIGMPGTDRAGVAVLWCTGIVLAAVAVAAVLFRRRTS</sequence>
<keyword evidence="2 6" id="KW-0812">Transmembrane</keyword>
<evidence type="ECO:0000259" key="7">
    <source>
        <dbReference type="PROSITE" id="PS51012"/>
    </source>
</evidence>
<dbReference type="Pfam" id="PF01061">
    <property type="entry name" value="ABC2_membrane"/>
    <property type="match status" value="1"/>
</dbReference>
<dbReference type="PANTHER" id="PTHR43229">
    <property type="entry name" value="NODULATION PROTEIN J"/>
    <property type="match status" value="1"/>
</dbReference>
<evidence type="ECO:0000256" key="3">
    <source>
        <dbReference type="ARBA" id="ARBA00022989"/>
    </source>
</evidence>
<feature type="transmembrane region" description="Helical" evidence="6">
    <location>
        <begin position="71"/>
        <end position="92"/>
    </location>
</feature>
<dbReference type="PROSITE" id="PS51012">
    <property type="entry name" value="ABC_TM2"/>
    <property type="match status" value="1"/>
</dbReference>